<dbReference type="InterPro" id="IPR028941">
    <property type="entry name" value="WHIM2_dom"/>
</dbReference>
<feature type="domain" description="WHIM2" evidence="3">
    <location>
        <begin position="193"/>
        <end position="234"/>
    </location>
</feature>
<comment type="subcellular location">
    <subcellularLocation>
        <location evidence="1">Nucleus</location>
    </subcellularLocation>
</comment>
<sequence>MPPTTTTTEKKGHICPPSNVTHPSGRWESLFVYGFICKFTNLRGKVEGLDTPMDLENALLSREPHPILTQILSRFILNLKPQTRNLSTDQISTTLVAVLSDYFKSSERTVFWNDDLRRNVDPFEQLESGFFATDWDFKLKVLRQLVELQLTHSTLVKGIIDRAWGVTQQKTKKKDAFTAPPDPADPQSQRRLQLVPLGQDRNRRRYWVADDTPRIYVSTNPWKTTATFQTISSTREEYLSALESLKRDAPAPLKRGEKRTRLENAHFDLIEALESRIEVIDTELAVSLTSTCNRV</sequence>
<name>A0A2A9NPU3_9AGAR</name>
<protein>
    <recommendedName>
        <fullName evidence="3">WHIM2 domain-containing protein</fullName>
    </recommendedName>
</protein>
<gene>
    <name evidence="4" type="ORF">AMATHDRAFT_62719</name>
</gene>
<evidence type="ECO:0000313" key="5">
    <source>
        <dbReference type="Proteomes" id="UP000242287"/>
    </source>
</evidence>
<dbReference type="OrthoDB" id="205403at2759"/>
<evidence type="ECO:0000313" key="4">
    <source>
        <dbReference type="EMBL" id="PFH49703.1"/>
    </source>
</evidence>
<reference evidence="4 5" key="1">
    <citation type="submission" date="2014-02" db="EMBL/GenBank/DDBJ databases">
        <title>Transposable element dynamics among asymbiotic and ectomycorrhizal Amanita fungi.</title>
        <authorList>
            <consortium name="DOE Joint Genome Institute"/>
            <person name="Hess J."/>
            <person name="Skrede I."/>
            <person name="Wolfe B."/>
            <person name="LaButti K."/>
            <person name="Ohm R.A."/>
            <person name="Grigoriev I.V."/>
            <person name="Pringle A."/>
        </authorList>
    </citation>
    <scope>NUCLEOTIDE SEQUENCE [LARGE SCALE GENOMIC DNA]</scope>
    <source>
        <strain evidence="4 5">SKay4041</strain>
    </source>
</reference>
<dbReference type="STRING" id="703135.A0A2A9NPU3"/>
<dbReference type="Proteomes" id="UP000242287">
    <property type="component" value="Unassembled WGS sequence"/>
</dbReference>
<dbReference type="AlphaFoldDB" id="A0A2A9NPU3"/>
<organism evidence="4 5">
    <name type="scientific">Amanita thiersii Skay4041</name>
    <dbReference type="NCBI Taxonomy" id="703135"/>
    <lineage>
        <taxon>Eukaryota</taxon>
        <taxon>Fungi</taxon>
        <taxon>Dikarya</taxon>
        <taxon>Basidiomycota</taxon>
        <taxon>Agaricomycotina</taxon>
        <taxon>Agaricomycetes</taxon>
        <taxon>Agaricomycetidae</taxon>
        <taxon>Agaricales</taxon>
        <taxon>Pluteineae</taxon>
        <taxon>Amanitaceae</taxon>
        <taxon>Amanita</taxon>
    </lineage>
</organism>
<dbReference type="EMBL" id="KZ302022">
    <property type="protein sequence ID" value="PFH49703.1"/>
    <property type="molecule type" value="Genomic_DNA"/>
</dbReference>
<dbReference type="GO" id="GO:0005634">
    <property type="term" value="C:nucleus"/>
    <property type="evidence" value="ECO:0007669"/>
    <property type="project" value="UniProtKB-SubCell"/>
</dbReference>
<evidence type="ECO:0000256" key="1">
    <source>
        <dbReference type="ARBA" id="ARBA00004123"/>
    </source>
</evidence>
<accession>A0A2A9NPU3</accession>
<evidence type="ECO:0000259" key="3">
    <source>
        <dbReference type="Pfam" id="PF15613"/>
    </source>
</evidence>
<keyword evidence="5" id="KW-1185">Reference proteome</keyword>
<evidence type="ECO:0000256" key="2">
    <source>
        <dbReference type="ARBA" id="ARBA00023242"/>
    </source>
</evidence>
<proteinExistence type="predicted"/>
<dbReference type="PANTHER" id="PTHR42107:SF1">
    <property type="entry name" value="WHIM1 DOMAIN-CONTAINING PROTEIN"/>
    <property type="match status" value="1"/>
</dbReference>
<keyword evidence="2" id="KW-0539">Nucleus</keyword>
<dbReference type="Pfam" id="PF15613">
    <property type="entry name" value="WSD"/>
    <property type="match status" value="1"/>
</dbReference>
<dbReference type="PANTHER" id="PTHR42107">
    <property type="entry name" value="YALI0D24453P"/>
    <property type="match status" value="1"/>
</dbReference>